<evidence type="ECO:0000256" key="1">
    <source>
        <dbReference type="ARBA" id="ARBA00004123"/>
    </source>
</evidence>
<comment type="similarity">
    <text evidence="3">Belongs to the bZIP family.</text>
</comment>
<dbReference type="InterPro" id="IPR004827">
    <property type="entry name" value="bZIP"/>
</dbReference>
<dbReference type="GO" id="GO:0003700">
    <property type="term" value="F:DNA-binding transcription factor activity"/>
    <property type="evidence" value="ECO:0007669"/>
    <property type="project" value="InterPro"/>
</dbReference>
<evidence type="ECO:0000256" key="14">
    <source>
        <dbReference type="SAM" id="MobiDB-lite"/>
    </source>
</evidence>
<comment type="subunit">
    <text evidence="13">Interacts with BZIP28.</text>
</comment>
<dbReference type="Proteomes" id="UP001237642">
    <property type="component" value="Unassembled WGS sequence"/>
</dbReference>
<dbReference type="SMART" id="SM00338">
    <property type="entry name" value="BRLZ"/>
    <property type="match status" value="1"/>
</dbReference>
<dbReference type="AlphaFoldDB" id="A0AAD8HGY5"/>
<evidence type="ECO:0000256" key="6">
    <source>
        <dbReference type="ARBA" id="ARBA00022989"/>
    </source>
</evidence>
<evidence type="ECO:0000256" key="7">
    <source>
        <dbReference type="ARBA" id="ARBA00023015"/>
    </source>
</evidence>
<protein>
    <submittedName>
        <fullName evidence="17">BZIP domain-containing protein</fullName>
    </submittedName>
</protein>
<dbReference type="SUPFAM" id="SSF57959">
    <property type="entry name" value="Leucine zipper domain"/>
    <property type="match status" value="1"/>
</dbReference>
<evidence type="ECO:0000256" key="3">
    <source>
        <dbReference type="ARBA" id="ARBA00007163"/>
    </source>
</evidence>
<reference evidence="17" key="2">
    <citation type="submission" date="2023-05" db="EMBL/GenBank/DDBJ databases">
        <authorList>
            <person name="Schelkunov M.I."/>
        </authorList>
    </citation>
    <scope>NUCLEOTIDE SEQUENCE</scope>
    <source>
        <strain evidence="17">Hsosn_3</strain>
        <tissue evidence="17">Leaf</tissue>
    </source>
</reference>
<feature type="compositionally biased region" description="Basic and acidic residues" evidence="14">
    <location>
        <begin position="618"/>
        <end position="629"/>
    </location>
</feature>
<evidence type="ECO:0000256" key="15">
    <source>
        <dbReference type="SAM" id="Phobius"/>
    </source>
</evidence>
<dbReference type="InterPro" id="IPR046347">
    <property type="entry name" value="bZIP_sf"/>
</dbReference>
<evidence type="ECO:0000256" key="5">
    <source>
        <dbReference type="ARBA" id="ARBA00022824"/>
    </source>
</evidence>
<keyword evidence="10" id="KW-0804">Transcription</keyword>
<dbReference type="FunFam" id="1.20.5.170:FF:000085">
    <property type="entry name" value="bZIP transcription factor 49"/>
    <property type="match status" value="1"/>
</dbReference>
<dbReference type="EMBL" id="JAUIZM010000009">
    <property type="protein sequence ID" value="KAK1365967.1"/>
    <property type="molecule type" value="Genomic_DNA"/>
</dbReference>
<feature type="region of interest" description="Disordered" evidence="14">
    <location>
        <begin position="612"/>
        <end position="634"/>
    </location>
</feature>
<evidence type="ECO:0000256" key="4">
    <source>
        <dbReference type="ARBA" id="ARBA00022692"/>
    </source>
</evidence>
<organism evidence="17 18">
    <name type="scientific">Heracleum sosnowskyi</name>
    <dbReference type="NCBI Taxonomy" id="360622"/>
    <lineage>
        <taxon>Eukaryota</taxon>
        <taxon>Viridiplantae</taxon>
        <taxon>Streptophyta</taxon>
        <taxon>Embryophyta</taxon>
        <taxon>Tracheophyta</taxon>
        <taxon>Spermatophyta</taxon>
        <taxon>Magnoliopsida</taxon>
        <taxon>eudicotyledons</taxon>
        <taxon>Gunneridae</taxon>
        <taxon>Pentapetalae</taxon>
        <taxon>asterids</taxon>
        <taxon>campanulids</taxon>
        <taxon>Apiales</taxon>
        <taxon>Apiaceae</taxon>
        <taxon>Apioideae</taxon>
        <taxon>apioid superclade</taxon>
        <taxon>Tordylieae</taxon>
        <taxon>Tordyliinae</taxon>
        <taxon>Heracleum</taxon>
    </lineage>
</organism>
<evidence type="ECO:0000313" key="18">
    <source>
        <dbReference type="Proteomes" id="UP001237642"/>
    </source>
</evidence>
<dbReference type="GO" id="GO:0005789">
    <property type="term" value="C:endoplasmic reticulum membrane"/>
    <property type="evidence" value="ECO:0007669"/>
    <property type="project" value="UniProtKB-SubCell"/>
</dbReference>
<comment type="subcellular location">
    <subcellularLocation>
        <location evidence="2">Endoplasmic reticulum membrane</location>
        <topology evidence="2">Single-pass membrane protein</topology>
    </subcellularLocation>
    <subcellularLocation>
        <location evidence="1">Nucleus</location>
    </subcellularLocation>
</comment>
<reference evidence="17" key="1">
    <citation type="submission" date="2023-02" db="EMBL/GenBank/DDBJ databases">
        <title>Genome of toxic invasive species Heracleum sosnowskyi carries increased number of genes despite the absence of recent whole-genome duplications.</title>
        <authorList>
            <person name="Schelkunov M."/>
            <person name="Shtratnikova V."/>
            <person name="Makarenko M."/>
            <person name="Klepikova A."/>
            <person name="Omelchenko D."/>
            <person name="Novikova G."/>
            <person name="Obukhova E."/>
            <person name="Bogdanov V."/>
            <person name="Penin A."/>
            <person name="Logacheva M."/>
        </authorList>
    </citation>
    <scope>NUCLEOTIDE SEQUENCE</scope>
    <source>
        <strain evidence="17">Hsosn_3</strain>
        <tissue evidence="17">Leaf</tissue>
    </source>
</reference>
<feature type="region of interest" description="Disordered" evidence="14">
    <location>
        <begin position="302"/>
        <end position="323"/>
    </location>
</feature>
<evidence type="ECO:0000256" key="10">
    <source>
        <dbReference type="ARBA" id="ARBA00023163"/>
    </source>
</evidence>
<dbReference type="PANTHER" id="PTHR47416">
    <property type="entry name" value="BASIC-LEUCINE ZIPPER TRANSCRIPTION FACTOR F-RELATED"/>
    <property type="match status" value="1"/>
</dbReference>
<dbReference type="CDD" id="cd14704">
    <property type="entry name" value="bZIP_HY5-like"/>
    <property type="match status" value="1"/>
</dbReference>
<sequence>MANPSLDDPVPNLDTLPIPDDPFFSDDLSFSDTFYDDVLNFNLDDLDLDHLLNSIPPSSNSIPPESYPLYDDTIHLDSSSSDVVVDISGDKSSENLINSSSDSRDCCQEFGVNDFGVSGPVSSQGSDDCVRSFDNSLDLGNRVVEDSRKNDRLLKRKKEDEDGSSVIRRTNKSRKSNEVNDRFNVGDEEDEKKKARLIRNRESAHLSRQKKKQYVEELEDKVRSMHSTIQDLNAKISYFVAENTTLKQQMNCGSVPPQPMPGMYPNPAMAPMGYPWMPYQPYHVKPQGSQVPLVPIPRLKPKVHHDKISKKGESKKKEGRNKTKKVASVSFLGLLFFILLFGGLVPMVNLRHGGLSGTWLGRSDYNENRYGREHHLSKVLVVNGTDHDSGTRFSGKNLDNGKWNNYDSNFDCDQGRVGATRANTKQPSSEDFALSGNVSDRLVASLYVPRNDKLVKIDGNLIIHSVLASEKAKLSNEDGQMNNGKSSLAVSSNLAPAISYPGVGQNIEDLPHLYRSTARHKALASGKDDQNSAPGDGQLQQWFLEGLGGPVLRSGMCTEVFQFDVSPTPGAITPANLVRNVSGEENRNSTRLNKGQNRRILRGLPIPLAGAANNISEESAHSNSKKDNSSRNSSYSPMVVSVLVDPREAGDLSDDGILGKKPLSRIFVVVLLDSVKYVTYSCMLPFKGSNLLGTA</sequence>
<keyword evidence="11" id="KW-0325">Glycoprotein</keyword>
<keyword evidence="12" id="KW-0539">Nucleus</keyword>
<keyword evidence="5" id="KW-0256">Endoplasmic reticulum</keyword>
<keyword evidence="7" id="KW-0805">Transcription regulation</keyword>
<dbReference type="PROSITE" id="PS50217">
    <property type="entry name" value="BZIP"/>
    <property type="match status" value="1"/>
</dbReference>
<feature type="region of interest" description="Disordered" evidence="14">
    <location>
        <begin position="156"/>
        <end position="188"/>
    </location>
</feature>
<gene>
    <name evidence="17" type="ORF">POM88_041528</name>
</gene>
<dbReference type="GO" id="GO:0006950">
    <property type="term" value="P:response to stress"/>
    <property type="evidence" value="ECO:0007669"/>
    <property type="project" value="UniProtKB-ARBA"/>
</dbReference>
<evidence type="ECO:0000256" key="8">
    <source>
        <dbReference type="ARBA" id="ARBA00023125"/>
    </source>
</evidence>
<keyword evidence="6 15" id="KW-1133">Transmembrane helix</keyword>
<evidence type="ECO:0000256" key="12">
    <source>
        <dbReference type="ARBA" id="ARBA00023242"/>
    </source>
</evidence>
<dbReference type="GO" id="GO:0003677">
    <property type="term" value="F:DNA binding"/>
    <property type="evidence" value="ECO:0007669"/>
    <property type="project" value="UniProtKB-KW"/>
</dbReference>
<dbReference type="GO" id="GO:0005634">
    <property type="term" value="C:nucleus"/>
    <property type="evidence" value="ECO:0007669"/>
    <property type="project" value="UniProtKB-SubCell"/>
</dbReference>
<keyword evidence="4 15" id="KW-0812">Transmembrane</keyword>
<evidence type="ECO:0000256" key="2">
    <source>
        <dbReference type="ARBA" id="ARBA00004389"/>
    </source>
</evidence>
<feature type="domain" description="BZIP" evidence="16">
    <location>
        <begin position="190"/>
        <end position="250"/>
    </location>
</feature>
<comment type="caution">
    <text evidence="17">The sequence shown here is derived from an EMBL/GenBank/DDBJ whole genome shotgun (WGS) entry which is preliminary data.</text>
</comment>
<evidence type="ECO:0000256" key="9">
    <source>
        <dbReference type="ARBA" id="ARBA00023136"/>
    </source>
</evidence>
<keyword evidence="18" id="KW-1185">Reference proteome</keyword>
<dbReference type="Gene3D" id="1.20.5.170">
    <property type="match status" value="1"/>
</dbReference>
<accession>A0AAD8HGY5</accession>
<evidence type="ECO:0000256" key="13">
    <source>
        <dbReference type="ARBA" id="ARBA00065888"/>
    </source>
</evidence>
<proteinExistence type="inferred from homology"/>
<evidence type="ECO:0000256" key="11">
    <source>
        <dbReference type="ARBA" id="ARBA00023180"/>
    </source>
</evidence>
<feature type="transmembrane region" description="Helical" evidence="15">
    <location>
        <begin position="326"/>
        <end position="348"/>
    </location>
</feature>
<name>A0AAD8HGY5_9APIA</name>
<dbReference type="PANTHER" id="PTHR47416:SF3">
    <property type="entry name" value="BZIP TRANSCRIPTION FACTOR 17-RELATED"/>
    <property type="match status" value="1"/>
</dbReference>
<dbReference type="Pfam" id="PF00170">
    <property type="entry name" value="bZIP_1"/>
    <property type="match status" value="1"/>
</dbReference>
<evidence type="ECO:0000313" key="17">
    <source>
        <dbReference type="EMBL" id="KAK1365967.1"/>
    </source>
</evidence>
<evidence type="ECO:0000259" key="16">
    <source>
        <dbReference type="PROSITE" id="PS50217"/>
    </source>
</evidence>
<keyword evidence="9 15" id="KW-0472">Membrane</keyword>
<keyword evidence="8" id="KW-0238">DNA-binding</keyword>
<feature type="compositionally biased region" description="Basic and acidic residues" evidence="14">
    <location>
        <begin position="175"/>
        <end position="185"/>
    </location>
</feature>